<reference evidence="3" key="2">
    <citation type="journal article" date="2007" name="Science">
        <title>Draft genome sequence of the sexually transmitted pathogen Trichomonas vaginalis.</title>
        <authorList>
            <person name="Carlton J.M."/>
            <person name="Hirt R.P."/>
            <person name="Silva J.C."/>
            <person name="Delcher A.L."/>
            <person name="Schatz M."/>
            <person name="Zhao Q."/>
            <person name="Wortman J.R."/>
            <person name="Bidwell S.L."/>
            <person name="Alsmark U.C.M."/>
            <person name="Besteiro S."/>
            <person name="Sicheritz-Ponten T."/>
            <person name="Noel C.J."/>
            <person name="Dacks J.B."/>
            <person name="Foster P.G."/>
            <person name="Simillion C."/>
            <person name="Van de Peer Y."/>
            <person name="Miranda-Saavedra D."/>
            <person name="Barton G.J."/>
            <person name="Westrop G.D."/>
            <person name="Mueller S."/>
            <person name="Dessi D."/>
            <person name="Fiori P.L."/>
            <person name="Ren Q."/>
            <person name="Paulsen I."/>
            <person name="Zhang H."/>
            <person name="Bastida-Corcuera F.D."/>
            <person name="Simoes-Barbosa A."/>
            <person name="Brown M.T."/>
            <person name="Hayes R.D."/>
            <person name="Mukherjee M."/>
            <person name="Okumura C.Y."/>
            <person name="Schneider R."/>
            <person name="Smith A.J."/>
            <person name="Vanacova S."/>
            <person name="Villalvazo M."/>
            <person name="Haas B.J."/>
            <person name="Pertea M."/>
            <person name="Feldblyum T.V."/>
            <person name="Utterback T.R."/>
            <person name="Shu C.L."/>
            <person name="Osoegawa K."/>
            <person name="de Jong P.J."/>
            <person name="Hrdy I."/>
            <person name="Horvathova L."/>
            <person name="Zubacova Z."/>
            <person name="Dolezal P."/>
            <person name="Malik S.B."/>
            <person name="Logsdon J.M. Jr."/>
            <person name="Henze K."/>
            <person name="Gupta A."/>
            <person name="Wang C.C."/>
            <person name="Dunne R.L."/>
            <person name="Upcroft J.A."/>
            <person name="Upcroft P."/>
            <person name="White O."/>
            <person name="Salzberg S.L."/>
            <person name="Tang P."/>
            <person name="Chiu C.-H."/>
            <person name="Lee Y.-S."/>
            <person name="Embley T.M."/>
            <person name="Coombs G.H."/>
            <person name="Mottram J.C."/>
            <person name="Tachezy J."/>
            <person name="Fraser-Liggett C.M."/>
            <person name="Johnson P.J."/>
        </authorList>
    </citation>
    <scope>NUCLEOTIDE SEQUENCE [LARGE SCALE GENOMIC DNA]</scope>
    <source>
        <strain evidence="3">G3</strain>
    </source>
</reference>
<feature type="domain" description="Myb-like" evidence="1">
    <location>
        <begin position="58"/>
        <end position="108"/>
    </location>
</feature>
<reference evidence="3" key="1">
    <citation type="submission" date="2006-10" db="EMBL/GenBank/DDBJ databases">
        <authorList>
            <person name="Amadeo P."/>
            <person name="Zhao Q."/>
            <person name="Wortman J."/>
            <person name="Fraser-Liggett C."/>
            <person name="Carlton J."/>
        </authorList>
    </citation>
    <scope>NUCLEOTIDE SEQUENCE</scope>
    <source>
        <strain evidence="3">G3</strain>
    </source>
</reference>
<dbReference type="SMR" id="A2DF75"/>
<organism evidence="3 4">
    <name type="scientific">Trichomonas vaginalis (strain ATCC PRA-98 / G3)</name>
    <dbReference type="NCBI Taxonomy" id="412133"/>
    <lineage>
        <taxon>Eukaryota</taxon>
        <taxon>Metamonada</taxon>
        <taxon>Parabasalia</taxon>
        <taxon>Trichomonadida</taxon>
        <taxon>Trichomonadidae</taxon>
        <taxon>Trichomonas</taxon>
    </lineage>
</organism>
<dbReference type="InParanoid" id="A2DF75"/>
<sequence>MKQTNQNGSQRRMFTPEEDLLIVTLINGKEKKNWKEIANYLNGRTPRQVRERFRNYLSPGIVNGPWTREEDEYLKTLHLQFGSKWSKISSFFKNRSEINIKNRWSSISKNNQSMETIEPASNVHKEEHIKIDNSTSEFDFAFADDFNNPNSRYDLLDFSLF</sequence>
<dbReference type="GO" id="GO:0006355">
    <property type="term" value="P:regulation of DNA-templated transcription"/>
    <property type="evidence" value="ECO:0000318"/>
    <property type="project" value="GO_Central"/>
</dbReference>
<dbReference type="SMART" id="SM00717">
    <property type="entry name" value="SANT"/>
    <property type="match status" value="2"/>
</dbReference>
<dbReference type="Proteomes" id="UP000001542">
    <property type="component" value="Unassembled WGS sequence"/>
</dbReference>
<dbReference type="PANTHER" id="PTHR45614:SF253">
    <property type="entry name" value="CHROMOSOME UNDETERMINED SCAFFOLD_38, WHOLE GENOME SHOTGUN SEQUENCE"/>
    <property type="match status" value="1"/>
</dbReference>
<dbReference type="GO" id="GO:0000981">
    <property type="term" value="F:DNA-binding transcription factor activity, RNA polymerase II-specific"/>
    <property type="evidence" value="ECO:0000318"/>
    <property type="project" value="GO_Central"/>
</dbReference>
<dbReference type="InterPro" id="IPR009057">
    <property type="entry name" value="Homeodomain-like_sf"/>
</dbReference>
<evidence type="ECO:0000313" key="4">
    <source>
        <dbReference type="Proteomes" id="UP000001542"/>
    </source>
</evidence>
<dbReference type="VEuPathDB" id="TrichDB:TVAG_173250"/>
<evidence type="ECO:0000259" key="2">
    <source>
        <dbReference type="PROSITE" id="PS51294"/>
    </source>
</evidence>
<dbReference type="InterPro" id="IPR001005">
    <property type="entry name" value="SANT/Myb"/>
</dbReference>
<dbReference type="CDD" id="cd00167">
    <property type="entry name" value="SANT"/>
    <property type="match status" value="2"/>
</dbReference>
<gene>
    <name evidence="3" type="ORF">TVAG_173250</name>
</gene>
<name>A2DF75_TRIV3</name>
<keyword evidence="4" id="KW-1185">Reference proteome</keyword>
<evidence type="ECO:0000313" key="3">
    <source>
        <dbReference type="EMBL" id="EAY21067.1"/>
    </source>
</evidence>
<protein>
    <submittedName>
        <fullName evidence="3">Myb-like DNA-binding domain containing protein</fullName>
    </submittedName>
</protein>
<dbReference type="RefSeq" id="XP_001582053.1">
    <property type="nucleotide sequence ID" value="XM_001582003.1"/>
</dbReference>
<dbReference type="eggNOG" id="KOG0048">
    <property type="taxonomic scope" value="Eukaryota"/>
</dbReference>
<dbReference type="KEGG" id="tva:5466614"/>
<dbReference type="VEuPathDB" id="TrichDB:TVAGG3_0374200"/>
<feature type="domain" description="HTH myb-type" evidence="2">
    <location>
        <begin position="10"/>
        <end position="61"/>
    </location>
</feature>
<dbReference type="GO" id="GO:0000978">
    <property type="term" value="F:RNA polymerase II cis-regulatory region sequence-specific DNA binding"/>
    <property type="evidence" value="ECO:0000318"/>
    <property type="project" value="GO_Central"/>
</dbReference>
<dbReference type="PROSITE" id="PS51294">
    <property type="entry name" value="HTH_MYB"/>
    <property type="match status" value="2"/>
</dbReference>
<dbReference type="Pfam" id="PF13921">
    <property type="entry name" value="Myb_DNA-bind_6"/>
    <property type="match status" value="1"/>
</dbReference>
<dbReference type="GO" id="GO:0005634">
    <property type="term" value="C:nucleus"/>
    <property type="evidence" value="ECO:0000318"/>
    <property type="project" value="GO_Central"/>
</dbReference>
<dbReference type="InterPro" id="IPR050560">
    <property type="entry name" value="MYB_TF"/>
</dbReference>
<dbReference type="EMBL" id="DS113193">
    <property type="protein sequence ID" value="EAY21067.1"/>
    <property type="molecule type" value="Genomic_DNA"/>
</dbReference>
<evidence type="ECO:0000259" key="1">
    <source>
        <dbReference type="PROSITE" id="PS50090"/>
    </source>
</evidence>
<dbReference type="PANTHER" id="PTHR45614">
    <property type="entry name" value="MYB PROTEIN-RELATED"/>
    <property type="match status" value="1"/>
</dbReference>
<dbReference type="AlphaFoldDB" id="A2DF75"/>
<dbReference type="STRING" id="5722.A2DF75"/>
<feature type="domain" description="HTH myb-type" evidence="2">
    <location>
        <begin position="64"/>
        <end position="112"/>
    </location>
</feature>
<dbReference type="SUPFAM" id="SSF46689">
    <property type="entry name" value="Homeodomain-like"/>
    <property type="match status" value="1"/>
</dbReference>
<keyword evidence="3" id="KW-0238">DNA-binding</keyword>
<feature type="domain" description="Myb-like" evidence="1">
    <location>
        <begin position="6"/>
        <end position="57"/>
    </location>
</feature>
<dbReference type="Gene3D" id="1.10.10.60">
    <property type="entry name" value="Homeodomain-like"/>
    <property type="match status" value="2"/>
</dbReference>
<dbReference type="InterPro" id="IPR017930">
    <property type="entry name" value="Myb_dom"/>
</dbReference>
<proteinExistence type="predicted"/>
<accession>A2DF75</accession>
<dbReference type="PROSITE" id="PS50090">
    <property type="entry name" value="MYB_LIKE"/>
    <property type="match status" value="2"/>
</dbReference>
<dbReference type="OrthoDB" id="608866at2759"/>